<keyword evidence="4" id="KW-0175">Coiled coil</keyword>
<name>A0AAV2YGQ2_9STRA</name>
<feature type="repeat" description="ANK" evidence="3">
    <location>
        <begin position="456"/>
        <end position="488"/>
    </location>
</feature>
<evidence type="ECO:0000313" key="7">
    <source>
        <dbReference type="Proteomes" id="UP001146120"/>
    </source>
</evidence>
<reference evidence="6" key="2">
    <citation type="journal article" date="2023" name="Microbiol Resour">
        <title>Decontamination and Annotation of the Draft Genome Sequence of the Oomycete Lagenidium giganteum ARSEF 373.</title>
        <authorList>
            <person name="Morgan W.R."/>
            <person name="Tartar A."/>
        </authorList>
    </citation>
    <scope>NUCLEOTIDE SEQUENCE</scope>
    <source>
        <strain evidence="6">ARSEF 373</strain>
    </source>
</reference>
<accession>A0AAV2YGQ2</accession>
<reference evidence="6" key="1">
    <citation type="submission" date="2022-11" db="EMBL/GenBank/DDBJ databases">
        <authorList>
            <person name="Morgan W.R."/>
            <person name="Tartar A."/>
        </authorList>
    </citation>
    <scope>NUCLEOTIDE SEQUENCE</scope>
    <source>
        <strain evidence="6">ARSEF 373</strain>
    </source>
</reference>
<keyword evidence="7" id="KW-1185">Reference proteome</keyword>
<evidence type="ECO:0000256" key="3">
    <source>
        <dbReference type="PROSITE-ProRule" id="PRU00023"/>
    </source>
</evidence>
<feature type="coiled-coil region" evidence="4">
    <location>
        <begin position="573"/>
        <end position="607"/>
    </location>
</feature>
<dbReference type="SUPFAM" id="SSF48403">
    <property type="entry name" value="Ankyrin repeat"/>
    <property type="match status" value="1"/>
</dbReference>
<gene>
    <name evidence="6" type="ORF">N0F65_012778</name>
</gene>
<dbReference type="Pfam" id="PF02225">
    <property type="entry name" value="PA"/>
    <property type="match status" value="1"/>
</dbReference>
<comment type="caution">
    <text evidence="6">The sequence shown here is derived from an EMBL/GenBank/DDBJ whole genome shotgun (WGS) entry which is preliminary data.</text>
</comment>
<sequence>MGGTADDELDTITIPCVMMCLQDVRDLFKFIPPSVKDGQVLLELLPLPEAKIVAEECLKRPPMQNNASEAGRGWGGFMRKTSSIMKVLGSGSSSASVPLSTTTPLTDSENTTTAAQVAVQSVPMRNAPLFAFVQWSTNADSYHLCYAPLSDFCLAANNAVYGGELAVCDPLLAHETLRNCDALVDRIALVQRGKCTFPAKLERIQKAGAVAALVGNDDTDNPDTAFVMSVDQIRVDHLTMPSAMVSFNVFQRLLCEQPTTVRLLCFSGEAAALFLTKSMDDVNLKSVPEPTTDKQVLRAFLSACRDGRLDACHQAIEQYCGNEAAAQREFVRQTDSHLLTALHHACVGGNEHIVSLLLRIGAVAGAMDVAMQTPLHYACLYGHHECVQRLIQATTAQAPGSPSRFPLAANVGGATPLHYACWSGSTECLELLLTTLARVSEDGNYIFDGVDARDNDGCTPLHVACRKAFADCAMYLIAANADVDLKDNAGVRPLQIACDLINDPECSRDALHLIEKLMAAGADMREEQVAADSGASAGTMPGTDDSIEGLVLDRIESKTLKRELEVAYLRYAAQRLQRRWSDQQRELDRMSKQVHALQEELVDAKLREESAHRLQAEQARVLHRQQSQMEQLQLQMKSILQFLQAQPMGVVNLAYSVSSASAEPSVPSGEEVMSDTSDLEQERALEAALARDMGRKFCRERKYALAESHFAKSLELFALPGVQRMLDHARGLRLAHDEHAAVAAKQQKIAQSKEQVLAQFRQALAQSHAPDHAIKSIENELHKLATLEEHSTEYMMAQKWLAWLLSLPWGDPLSNSSESTSLSPCTNNFGLFQRIESLDQAARRRKQSQAARTIQAAFREHYSVHLLRRATAATRLQAMVRGTLARRRWPHVRRELQSAKARAVTARKVSLESNKATRRSNLGQDEVRDWSRHVDPMCVDRLNGKKSSIVIGVHLVDTDTRSCIVQLVRALPALKWQPQVSVFYVWHRWTEATEAQATLSGPFDDETTARRRYDREIQIKVGKGFRASDHSKSPVVVDKRATAY</sequence>
<feature type="domain" description="PA" evidence="5">
    <location>
        <begin position="182"/>
        <end position="252"/>
    </location>
</feature>
<evidence type="ECO:0000313" key="6">
    <source>
        <dbReference type="EMBL" id="DAZ92548.1"/>
    </source>
</evidence>
<dbReference type="Gene3D" id="1.20.5.5270">
    <property type="match status" value="1"/>
</dbReference>
<dbReference type="PANTHER" id="PTHR24198:SF165">
    <property type="entry name" value="ANKYRIN REPEAT-CONTAINING PROTEIN-RELATED"/>
    <property type="match status" value="1"/>
</dbReference>
<evidence type="ECO:0000256" key="4">
    <source>
        <dbReference type="SAM" id="Coils"/>
    </source>
</evidence>
<dbReference type="InterPro" id="IPR046450">
    <property type="entry name" value="PA_dom_sf"/>
</dbReference>
<dbReference type="Pfam" id="PF12796">
    <property type="entry name" value="Ank_2"/>
    <property type="match status" value="2"/>
</dbReference>
<keyword evidence="1" id="KW-0677">Repeat</keyword>
<evidence type="ECO:0000256" key="1">
    <source>
        <dbReference type="ARBA" id="ARBA00022737"/>
    </source>
</evidence>
<dbReference type="Gene3D" id="3.50.30.30">
    <property type="match status" value="1"/>
</dbReference>
<dbReference type="PROSITE" id="PS50096">
    <property type="entry name" value="IQ"/>
    <property type="match status" value="1"/>
</dbReference>
<dbReference type="AlphaFoldDB" id="A0AAV2YGQ2"/>
<dbReference type="SUPFAM" id="SSF52025">
    <property type="entry name" value="PA domain"/>
    <property type="match status" value="1"/>
</dbReference>
<evidence type="ECO:0000259" key="5">
    <source>
        <dbReference type="Pfam" id="PF02225"/>
    </source>
</evidence>
<dbReference type="PROSITE" id="PS50297">
    <property type="entry name" value="ANK_REP_REGION"/>
    <property type="match status" value="2"/>
</dbReference>
<proteinExistence type="predicted"/>
<dbReference type="InterPro" id="IPR036770">
    <property type="entry name" value="Ankyrin_rpt-contain_sf"/>
</dbReference>
<evidence type="ECO:0000256" key="2">
    <source>
        <dbReference type="ARBA" id="ARBA00023043"/>
    </source>
</evidence>
<feature type="repeat" description="ANK" evidence="3">
    <location>
        <begin position="412"/>
        <end position="444"/>
    </location>
</feature>
<dbReference type="SMART" id="SM00248">
    <property type="entry name" value="ANK"/>
    <property type="match status" value="5"/>
</dbReference>
<dbReference type="Proteomes" id="UP001146120">
    <property type="component" value="Unassembled WGS sequence"/>
</dbReference>
<dbReference type="EMBL" id="DAKRPA010000435">
    <property type="protein sequence ID" value="DAZ92548.1"/>
    <property type="molecule type" value="Genomic_DNA"/>
</dbReference>
<dbReference type="PROSITE" id="PS50088">
    <property type="entry name" value="ANK_REPEAT"/>
    <property type="match status" value="3"/>
</dbReference>
<organism evidence="6 7">
    <name type="scientific">Lagenidium giganteum</name>
    <dbReference type="NCBI Taxonomy" id="4803"/>
    <lineage>
        <taxon>Eukaryota</taxon>
        <taxon>Sar</taxon>
        <taxon>Stramenopiles</taxon>
        <taxon>Oomycota</taxon>
        <taxon>Peronosporomycetes</taxon>
        <taxon>Pythiales</taxon>
        <taxon>Pythiaceae</taxon>
    </lineage>
</organism>
<dbReference type="Gene3D" id="1.25.40.20">
    <property type="entry name" value="Ankyrin repeat-containing domain"/>
    <property type="match status" value="2"/>
</dbReference>
<dbReference type="PANTHER" id="PTHR24198">
    <property type="entry name" value="ANKYRIN REPEAT AND PROTEIN KINASE DOMAIN-CONTAINING PROTEIN"/>
    <property type="match status" value="1"/>
</dbReference>
<dbReference type="Pfam" id="PF00023">
    <property type="entry name" value="Ank"/>
    <property type="match status" value="1"/>
</dbReference>
<feature type="repeat" description="ANK" evidence="3">
    <location>
        <begin position="337"/>
        <end position="369"/>
    </location>
</feature>
<dbReference type="InterPro" id="IPR002110">
    <property type="entry name" value="Ankyrin_rpt"/>
</dbReference>
<protein>
    <recommendedName>
        <fullName evidence="5">PA domain-containing protein</fullName>
    </recommendedName>
</protein>
<keyword evidence="2 3" id="KW-0040">ANK repeat</keyword>
<dbReference type="InterPro" id="IPR003137">
    <property type="entry name" value="PA_domain"/>
</dbReference>